<dbReference type="InterPro" id="IPR051532">
    <property type="entry name" value="Ester_Hydrolysis_Enzymes"/>
</dbReference>
<protein>
    <submittedName>
        <fullName evidence="3">Multifunctional acyl-CoA thioesterase I and protease I and lysophospholipase L1</fullName>
    </submittedName>
</protein>
<feature type="chain" id="PRO_5022849692" evidence="1">
    <location>
        <begin position="38"/>
        <end position="637"/>
    </location>
</feature>
<gene>
    <name evidence="3" type="ORF">Pla52o_54860</name>
</gene>
<evidence type="ECO:0000256" key="1">
    <source>
        <dbReference type="SAM" id="SignalP"/>
    </source>
</evidence>
<dbReference type="PANTHER" id="PTHR30383:SF5">
    <property type="entry name" value="SGNH HYDROLASE-TYPE ESTERASE DOMAIN-CONTAINING PROTEIN"/>
    <property type="match status" value="1"/>
</dbReference>
<dbReference type="GO" id="GO:0004622">
    <property type="term" value="F:phosphatidylcholine lysophospholipase activity"/>
    <property type="evidence" value="ECO:0007669"/>
    <property type="project" value="TreeGrafter"/>
</dbReference>
<dbReference type="Gene3D" id="2.120.10.10">
    <property type="match status" value="1"/>
</dbReference>
<keyword evidence="1" id="KW-0732">Signal</keyword>
<reference evidence="3 4" key="1">
    <citation type="submission" date="2019-02" db="EMBL/GenBank/DDBJ databases">
        <title>Deep-cultivation of Planctomycetes and their phenomic and genomic characterization uncovers novel biology.</title>
        <authorList>
            <person name="Wiegand S."/>
            <person name="Jogler M."/>
            <person name="Boedeker C."/>
            <person name="Pinto D."/>
            <person name="Vollmers J."/>
            <person name="Rivas-Marin E."/>
            <person name="Kohn T."/>
            <person name="Peeters S.H."/>
            <person name="Heuer A."/>
            <person name="Rast P."/>
            <person name="Oberbeckmann S."/>
            <person name="Bunk B."/>
            <person name="Jeske O."/>
            <person name="Meyerdierks A."/>
            <person name="Storesund J.E."/>
            <person name="Kallscheuer N."/>
            <person name="Luecker S."/>
            <person name="Lage O.M."/>
            <person name="Pohl T."/>
            <person name="Merkel B.J."/>
            <person name="Hornburger P."/>
            <person name="Mueller R.-W."/>
            <person name="Bruemmer F."/>
            <person name="Labrenz M."/>
            <person name="Spormann A.M."/>
            <person name="Op Den Camp H."/>
            <person name="Overmann J."/>
            <person name="Amann R."/>
            <person name="Jetten M.S.M."/>
            <person name="Mascher T."/>
            <person name="Medema M.H."/>
            <person name="Devos D.P."/>
            <person name="Kaster A.-K."/>
            <person name="Ovreas L."/>
            <person name="Rohde M."/>
            <person name="Galperin M.Y."/>
            <person name="Jogler C."/>
        </authorList>
    </citation>
    <scope>NUCLEOTIDE SEQUENCE [LARGE SCALE GENOMIC DNA]</scope>
    <source>
        <strain evidence="3 4">Pla52o</strain>
    </source>
</reference>
<dbReference type="GO" id="GO:0008233">
    <property type="term" value="F:peptidase activity"/>
    <property type="evidence" value="ECO:0007669"/>
    <property type="project" value="UniProtKB-KW"/>
</dbReference>
<dbReference type="SUPFAM" id="SSF52266">
    <property type="entry name" value="SGNH hydrolase"/>
    <property type="match status" value="1"/>
</dbReference>
<proteinExistence type="predicted"/>
<keyword evidence="3" id="KW-0378">Hydrolase</keyword>
<dbReference type="SUPFAM" id="SSF50939">
    <property type="entry name" value="Sialidases"/>
    <property type="match status" value="1"/>
</dbReference>
<comment type="caution">
    <text evidence="3">The sequence shown here is derived from an EMBL/GenBank/DDBJ whole genome shotgun (WGS) entry which is preliminary data.</text>
</comment>
<sequence precursor="true">MFKSYAALLHWHRSLWRLMPLMTVSILSIAVASAADADGQQADPPLPQVDVVFMGDSITKGVRAGVSPEQTFPQQVQAMLLEQGLQITVANVGIGGERTDQALRRLKRDVISRRPQFAVVMYGTNDSYVDQGKQTSRLTTAAYRENLQAIIEQLLIEGIEPILMTPPRWADAARPNGIGNNPNSSLEPFIESGRALARQNNLKWVDHYGHWTAAHQRGQNLSEWTVDGCHPNARGHQEIATQVVSVLKPLCTAADKRVPLRIELTEALGEGTRPEDGSYWIHPRAAAIPASAAEPNRDPSVLMILSRLLRRSDYFSGAYTMQSNDRGKTWQPPVLASALDWVSDGDVNIAVADVTPLWHAPTNKLIAIGAQVRYSSTGAQLEDQPRAHQTAYAVYDPATQRWTPWRRIEMPKIDSFNFARSACAQAVVDDDGTLLLPFYIGVDAKQPFSSTIVRCDFDGDQLSYREHGNVLSLDVKRGLYEPSLIADQGRYYLTMRNDLKAYVSVSDDGLKFRPAKAWTFDDGKDLGSYNTQAHWVAAGGGLFLVYTRRGADNDHVFRHRAPLFIAQVDRERLVVTRATERVLVPERGATLGNSGVTVLNDHESWVTVSEANIDRPEAVQRGATGTLYVVKVKAETP</sequence>
<dbReference type="Proteomes" id="UP000316304">
    <property type="component" value="Unassembled WGS sequence"/>
</dbReference>
<organism evidence="3 4">
    <name type="scientific">Novipirellula galeiformis</name>
    <dbReference type="NCBI Taxonomy" id="2528004"/>
    <lineage>
        <taxon>Bacteria</taxon>
        <taxon>Pseudomonadati</taxon>
        <taxon>Planctomycetota</taxon>
        <taxon>Planctomycetia</taxon>
        <taxon>Pirellulales</taxon>
        <taxon>Pirellulaceae</taxon>
        <taxon>Novipirellula</taxon>
    </lineage>
</organism>
<name>A0A5C6BZM0_9BACT</name>
<feature type="signal peptide" evidence="1">
    <location>
        <begin position="1"/>
        <end position="37"/>
    </location>
</feature>
<dbReference type="Pfam" id="PF13472">
    <property type="entry name" value="Lipase_GDSL_2"/>
    <property type="match status" value="1"/>
</dbReference>
<dbReference type="CDD" id="cd15482">
    <property type="entry name" value="Sialidase_non-viral"/>
    <property type="match status" value="1"/>
</dbReference>
<evidence type="ECO:0000313" key="3">
    <source>
        <dbReference type="EMBL" id="TWU17147.1"/>
    </source>
</evidence>
<dbReference type="InterPro" id="IPR036278">
    <property type="entry name" value="Sialidase_sf"/>
</dbReference>
<feature type="domain" description="SGNH hydrolase-type esterase" evidence="2">
    <location>
        <begin position="53"/>
        <end position="237"/>
    </location>
</feature>
<evidence type="ECO:0000313" key="4">
    <source>
        <dbReference type="Proteomes" id="UP000316304"/>
    </source>
</evidence>
<dbReference type="Gene3D" id="3.40.50.1110">
    <property type="entry name" value="SGNH hydrolase"/>
    <property type="match status" value="1"/>
</dbReference>
<evidence type="ECO:0000259" key="2">
    <source>
        <dbReference type="Pfam" id="PF13472"/>
    </source>
</evidence>
<dbReference type="AlphaFoldDB" id="A0A5C6BZM0"/>
<dbReference type="GO" id="GO:0006508">
    <property type="term" value="P:proteolysis"/>
    <property type="evidence" value="ECO:0007669"/>
    <property type="project" value="UniProtKB-KW"/>
</dbReference>
<dbReference type="InterPro" id="IPR036514">
    <property type="entry name" value="SGNH_hydro_sf"/>
</dbReference>
<dbReference type="PANTHER" id="PTHR30383">
    <property type="entry name" value="THIOESTERASE 1/PROTEASE 1/LYSOPHOSPHOLIPASE L1"/>
    <property type="match status" value="1"/>
</dbReference>
<dbReference type="InterPro" id="IPR013830">
    <property type="entry name" value="SGNH_hydro"/>
</dbReference>
<keyword evidence="4" id="KW-1185">Reference proteome</keyword>
<keyword evidence="3" id="KW-0645">Protease</keyword>
<accession>A0A5C6BZM0</accession>
<dbReference type="EMBL" id="SJPT01000015">
    <property type="protein sequence ID" value="TWU17147.1"/>
    <property type="molecule type" value="Genomic_DNA"/>
</dbReference>